<dbReference type="EMBL" id="SPHZ02000008">
    <property type="protein sequence ID" value="KAF0903756.1"/>
    <property type="molecule type" value="Genomic_DNA"/>
</dbReference>
<dbReference type="PROSITE" id="PS51140">
    <property type="entry name" value="CUE"/>
    <property type="match status" value="1"/>
</dbReference>
<protein>
    <recommendedName>
        <fullName evidence="1">CUE domain-containing protein</fullName>
    </recommendedName>
</protein>
<proteinExistence type="predicted"/>
<gene>
    <name evidence="2" type="ORF">E2562_029108</name>
</gene>
<dbReference type="OrthoDB" id="675902at2759"/>
<evidence type="ECO:0000313" key="2">
    <source>
        <dbReference type="EMBL" id="KAF0903756.1"/>
    </source>
</evidence>
<dbReference type="GO" id="GO:0043130">
    <property type="term" value="F:ubiquitin binding"/>
    <property type="evidence" value="ECO:0007669"/>
    <property type="project" value="InterPro"/>
</dbReference>
<feature type="domain" description="CUE" evidence="1">
    <location>
        <begin position="55"/>
        <end position="98"/>
    </location>
</feature>
<sequence>MEGRSQLNPDASPFMPSSLSLFAYKDSAGQAESSLMDNPSARTSRPSLCKENDTDPLYLTKSVLLMFPNISEEFIDELLQANEFDINLTVDMLHERNSQNMLHDDAIMGLPTFPDVKNLQGNLGYLMVMCLKAAAVLINLSHHFPDNNLLHDKLGVQEGEKPAITSATS</sequence>
<reference evidence="2 3" key="1">
    <citation type="submission" date="2019-11" db="EMBL/GenBank/DDBJ databases">
        <title>Whole genome sequence of Oryza granulata.</title>
        <authorList>
            <person name="Li W."/>
        </authorList>
    </citation>
    <scope>NUCLEOTIDE SEQUENCE [LARGE SCALE GENOMIC DNA]</scope>
    <source>
        <strain evidence="3">cv. Menghai</strain>
        <tissue evidence="2">Leaf</tissue>
    </source>
</reference>
<evidence type="ECO:0000259" key="1">
    <source>
        <dbReference type="PROSITE" id="PS51140"/>
    </source>
</evidence>
<evidence type="ECO:0000313" key="3">
    <source>
        <dbReference type="Proteomes" id="UP000479710"/>
    </source>
</evidence>
<dbReference type="Pfam" id="PF02845">
    <property type="entry name" value="CUE"/>
    <property type="match status" value="1"/>
</dbReference>
<dbReference type="InterPro" id="IPR003892">
    <property type="entry name" value="CUE"/>
</dbReference>
<organism evidence="2 3">
    <name type="scientific">Oryza meyeriana var. granulata</name>
    <dbReference type="NCBI Taxonomy" id="110450"/>
    <lineage>
        <taxon>Eukaryota</taxon>
        <taxon>Viridiplantae</taxon>
        <taxon>Streptophyta</taxon>
        <taxon>Embryophyta</taxon>
        <taxon>Tracheophyta</taxon>
        <taxon>Spermatophyta</taxon>
        <taxon>Magnoliopsida</taxon>
        <taxon>Liliopsida</taxon>
        <taxon>Poales</taxon>
        <taxon>Poaceae</taxon>
        <taxon>BOP clade</taxon>
        <taxon>Oryzoideae</taxon>
        <taxon>Oryzeae</taxon>
        <taxon>Oryzinae</taxon>
        <taxon>Oryza</taxon>
        <taxon>Oryza meyeriana</taxon>
    </lineage>
</organism>
<dbReference type="Proteomes" id="UP000479710">
    <property type="component" value="Unassembled WGS sequence"/>
</dbReference>
<name>A0A6G1CUB2_9ORYZ</name>
<accession>A0A6G1CUB2</accession>
<dbReference type="AlphaFoldDB" id="A0A6G1CUB2"/>
<keyword evidence="3" id="KW-1185">Reference proteome</keyword>
<dbReference type="Gene3D" id="1.10.8.10">
    <property type="entry name" value="DNA helicase RuvA subunit, C-terminal domain"/>
    <property type="match status" value="1"/>
</dbReference>
<dbReference type="EMBL" id="SPHZ02000008">
    <property type="protein sequence ID" value="KAF0903755.1"/>
    <property type="molecule type" value="Genomic_DNA"/>
</dbReference>
<comment type="caution">
    <text evidence="2">The sequence shown here is derived from an EMBL/GenBank/DDBJ whole genome shotgun (WGS) entry which is preliminary data.</text>
</comment>